<feature type="domain" description="N-acetyltransferase" evidence="3">
    <location>
        <begin position="7"/>
        <end position="166"/>
    </location>
</feature>
<comment type="caution">
    <text evidence="4">The sequence shown here is derived from an EMBL/GenBank/DDBJ whole genome shotgun (WGS) entry which is preliminary data.</text>
</comment>
<dbReference type="PANTHER" id="PTHR31438">
    <property type="entry name" value="LYSINE N-ACYLTRANSFERASE C17G9.06C-RELATED"/>
    <property type="match status" value="1"/>
</dbReference>
<feature type="region of interest" description="Disordered" evidence="2">
    <location>
        <begin position="141"/>
        <end position="169"/>
    </location>
</feature>
<evidence type="ECO:0000313" key="5">
    <source>
        <dbReference type="Proteomes" id="UP000002931"/>
    </source>
</evidence>
<evidence type="ECO:0000256" key="2">
    <source>
        <dbReference type="SAM" id="MobiDB-lite"/>
    </source>
</evidence>
<protein>
    <submittedName>
        <fullName evidence="4">Aminoglycoside 6'-N-acetyltransferase</fullName>
    </submittedName>
</protein>
<dbReference type="InterPro" id="IPR000182">
    <property type="entry name" value="GNAT_dom"/>
</dbReference>
<dbReference type="STRING" id="314271.RB2654_10009"/>
<dbReference type="GO" id="GO:0016410">
    <property type="term" value="F:N-acyltransferase activity"/>
    <property type="evidence" value="ECO:0007669"/>
    <property type="project" value="TreeGrafter"/>
</dbReference>
<dbReference type="PANTHER" id="PTHR31438:SF1">
    <property type="entry name" value="LYSINE N-ACYLTRANSFERASE C17G9.06C-RELATED"/>
    <property type="match status" value="1"/>
</dbReference>
<sequence>MTDDRTYAFRRATPDDLPMLRLWLAATRVARWWDDEDPFDDEDLADKGFRAWIVSHEGRAFGYVQDYDVHGWPDHPFTFLPAGSRGIDLFIGPEDMAGQGHGSGLIRAFSDWLLAGGAPSVGADPHPSNAGSIAAFAKAGFQPAGQPQDGPHGRYLPMVRVTRPPERDG</sequence>
<dbReference type="PROSITE" id="PS51186">
    <property type="entry name" value="GNAT"/>
    <property type="match status" value="1"/>
</dbReference>
<keyword evidence="4" id="KW-0808">Transferase</keyword>
<dbReference type="RefSeq" id="WP_008331117.1">
    <property type="nucleotide sequence ID" value="NZ_CH902578.1"/>
</dbReference>
<dbReference type="SUPFAM" id="SSF55729">
    <property type="entry name" value="Acyl-CoA N-acyltransferases (Nat)"/>
    <property type="match status" value="1"/>
</dbReference>
<gene>
    <name evidence="4" type="ORF">RB2654_10009</name>
</gene>
<evidence type="ECO:0000256" key="1">
    <source>
        <dbReference type="ARBA" id="ARBA00023251"/>
    </source>
</evidence>
<name>A3VEQ8_9RHOB</name>
<evidence type="ECO:0000259" key="3">
    <source>
        <dbReference type="PROSITE" id="PS51186"/>
    </source>
</evidence>
<proteinExistence type="predicted"/>
<dbReference type="OrthoDB" id="9814648at2"/>
<reference evidence="4 5" key="1">
    <citation type="journal article" date="2010" name="J. Bacteriol.">
        <title>Genome sequences of Pelagibaca bermudensis HTCC2601T and Maritimibacter alkaliphilus HTCC2654T, the type strains of two marine Roseobacter genera.</title>
        <authorList>
            <person name="Thrash J.C."/>
            <person name="Cho J.C."/>
            <person name="Ferriera S."/>
            <person name="Johnson J."/>
            <person name="Vergin K.L."/>
            <person name="Giovannoni S.J."/>
        </authorList>
    </citation>
    <scope>NUCLEOTIDE SEQUENCE [LARGE SCALE GENOMIC DNA]</scope>
    <source>
        <strain evidence="4 5">HTCC2654</strain>
    </source>
</reference>
<dbReference type="HOGENOM" id="CLU_013985_12_0_5"/>
<keyword evidence="1" id="KW-0046">Antibiotic resistance</keyword>
<dbReference type="Gene3D" id="3.40.630.30">
    <property type="match status" value="1"/>
</dbReference>
<dbReference type="eggNOG" id="COG1670">
    <property type="taxonomic scope" value="Bacteria"/>
</dbReference>
<dbReference type="GO" id="GO:0046677">
    <property type="term" value="P:response to antibiotic"/>
    <property type="evidence" value="ECO:0007669"/>
    <property type="project" value="UniProtKB-KW"/>
</dbReference>
<dbReference type="Proteomes" id="UP000002931">
    <property type="component" value="Unassembled WGS sequence"/>
</dbReference>
<organism evidence="4 5">
    <name type="scientific">Maritimibacter alkaliphilus HTCC2654</name>
    <dbReference type="NCBI Taxonomy" id="314271"/>
    <lineage>
        <taxon>Bacteria</taxon>
        <taxon>Pseudomonadati</taxon>
        <taxon>Pseudomonadota</taxon>
        <taxon>Alphaproteobacteria</taxon>
        <taxon>Rhodobacterales</taxon>
        <taxon>Roseobacteraceae</taxon>
        <taxon>Maritimibacter</taxon>
    </lineage>
</organism>
<dbReference type="AlphaFoldDB" id="A3VEQ8"/>
<evidence type="ECO:0000313" key="4">
    <source>
        <dbReference type="EMBL" id="EAQ13396.1"/>
    </source>
</evidence>
<accession>A3VEQ8</accession>
<dbReference type="EMBL" id="AAMT01000005">
    <property type="protein sequence ID" value="EAQ13396.1"/>
    <property type="molecule type" value="Genomic_DNA"/>
</dbReference>
<dbReference type="InterPro" id="IPR016181">
    <property type="entry name" value="Acyl_CoA_acyltransferase"/>
</dbReference>
<dbReference type="Pfam" id="PF13523">
    <property type="entry name" value="Acetyltransf_8"/>
    <property type="match status" value="1"/>
</dbReference>
<keyword evidence="5" id="KW-1185">Reference proteome</keyword>